<keyword evidence="8" id="KW-0969">Cilium</keyword>
<dbReference type="InterPro" id="IPR052205">
    <property type="entry name" value="FliO/MopB"/>
</dbReference>
<comment type="similarity">
    <text evidence="6 7">Belongs to the FliO/MopB family.</text>
</comment>
<keyword evidence="4 7" id="KW-0472">Membrane</keyword>
<evidence type="ECO:0000313" key="9">
    <source>
        <dbReference type="Proteomes" id="UP000464053"/>
    </source>
</evidence>
<keyword evidence="8" id="KW-0966">Cell projection</keyword>
<evidence type="ECO:0000256" key="5">
    <source>
        <dbReference type="ARBA" id="ARBA00023143"/>
    </source>
</evidence>
<comment type="subcellular location">
    <subcellularLocation>
        <location evidence="7">Cell membrane</location>
    </subcellularLocation>
    <subcellularLocation>
        <location evidence="7">Bacterial flagellum basal body</location>
    </subcellularLocation>
</comment>
<evidence type="ECO:0000313" key="8">
    <source>
        <dbReference type="EMBL" id="QHM73238.1"/>
    </source>
</evidence>
<dbReference type="InterPro" id="IPR022781">
    <property type="entry name" value="Flagellar_biosynth_FliO"/>
</dbReference>
<dbReference type="NCBIfam" id="TIGR03500">
    <property type="entry name" value="FliO_TIGR"/>
    <property type="match status" value="1"/>
</dbReference>
<dbReference type="GO" id="GO:0005886">
    <property type="term" value="C:plasma membrane"/>
    <property type="evidence" value="ECO:0007669"/>
    <property type="project" value="UniProtKB-SubCell"/>
</dbReference>
<keyword evidence="1 7" id="KW-1003">Cell membrane</keyword>
<evidence type="ECO:0000256" key="6">
    <source>
        <dbReference type="ARBA" id="ARBA00037937"/>
    </source>
</evidence>
<dbReference type="AlphaFoldDB" id="A0A6P1Q5M6"/>
<dbReference type="EMBL" id="CP028271">
    <property type="protein sequence ID" value="QHM73238.1"/>
    <property type="molecule type" value="Genomic_DNA"/>
</dbReference>
<evidence type="ECO:0000256" key="4">
    <source>
        <dbReference type="ARBA" id="ARBA00023136"/>
    </source>
</evidence>
<dbReference type="KEGG" id="mint:C7M51_03583"/>
<name>A0A6P1Q5M6_9GAMM</name>
<gene>
    <name evidence="8" type="primary">fliO_2</name>
    <name evidence="8" type="ORF">C7M51_03583</name>
</gene>
<organism evidence="8 9">
    <name type="scientific">Mixta intestinalis</name>
    <dbReference type="NCBI Taxonomy" id="1615494"/>
    <lineage>
        <taxon>Bacteria</taxon>
        <taxon>Pseudomonadati</taxon>
        <taxon>Pseudomonadota</taxon>
        <taxon>Gammaproteobacteria</taxon>
        <taxon>Enterobacterales</taxon>
        <taxon>Erwiniaceae</taxon>
        <taxon>Mixta</taxon>
    </lineage>
</organism>
<keyword evidence="3 7" id="KW-1133">Transmembrane helix</keyword>
<dbReference type="RefSeq" id="WP_160622906.1">
    <property type="nucleotide sequence ID" value="NZ_CP028271.1"/>
</dbReference>
<keyword evidence="8" id="KW-0282">Flagellum</keyword>
<keyword evidence="5 7" id="KW-0975">Bacterial flagellum</keyword>
<evidence type="ECO:0000256" key="2">
    <source>
        <dbReference type="ARBA" id="ARBA00022692"/>
    </source>
</evidence>
<keyword evidence="9" id="KW-1185">Reference proteome</keyword>
<dbReference type="PANTHER" id="PTHR38766:SF1">
    <property type="entry name" value="FLAGELLAR PROTEIN FLIO"/>
    <property type="match status" value="1"/>
</dbReference>
<dbReference type="OrthoDB" id="6555756at2"/>
<dbReference type="Pfam" id="PF04347">
    <property type="entry name" value="FliO"/>
    <property type="match status" value="1"/>
</dbReference>
<reference evidence="8 9" key="1">
    <citation type="submission" date="2018-03" db="EMBL/GenBank/DDBJ databases">
        <title>Pantoea intestinalis SRCM103226 isolated form the mealworm.</title>
        <authorList>
            <person name="Jeong D.-Y."/>
            <person name="Kim J.W."/>
        </authorList>
    </citation>
    <scope>NUCLEOTIDE SEQUENCE [LARGE SCALE GENOMIC DNA]</scope>
    <source>
        <strain evidence="8 9">SRCM103226</strain>
    </source>
</reference>
<dbReference type="PANTHER" id="PTHR38766">
    <property type="entry name" value="FLAGELLAR PROTEIN FLIO"/>
    <property type="match status" value="1"/>
</dbReference>
<evidence type="ECO:0000256" key="7">
    <source>
        <dbReference type="RuleBase" id="RU362064"/>
    </source>
</evidence>
<dbReference type="GO" id="GO:0009425">
    <property type="term" value="C:bacterial-type flagellum basal body"/>
    <property type="evidence" value="ECO:0007669"/>
    <property type="project" value="UniProtKB-SubCell"/>
</dbReference>
<dbReference type="GO" id="GO:0044781">
    <property type="term" value="P:bacterial-type flagellum organization"/>
    <property type="evidence" value="ECO:0007669"/>
    <property type="project" value="UniProtKB-UniRule"/>
</dbReference>
<feature type="transmembrane region" description="Helical" evidence="7">
    <location>
        <begin position="12"/>
        <end position="32"/>
    </location>
</feature>
<dbReference type="Proteomes" id="UP000464053">
    <property type="component" value="Chromosome"/>
</dbReference>
<sequence length="118" mass="12841">MTDTSTPASLVTQIGGAMALVILLIFACAWLARRSGLASRLRADGNMIAIKASYSLGQRERLVVVEVDGERLLLGVTPGAITRLGRLSAPVPQELNETPNFQRTLKRLLKRDKAEPEE</sequence>
<proteinExistence type="inferred from homology"/>
<keyword evidence="2 7" id="KW-0812">Transmembrane</keyword>
<evidence type="ECO:0000256" key="1">
    <source>
        <dbReference type="ARBA" id="ARBA00022475"/>
    </source>
</evidence>
<accession>A0A6P1Q5M6</accession>
<evidence type="ECO:0000256" key="3">
    <source>
        <dbReference type="ARBA" id="ARBA00022989"/>
    </source>
</evidence>
<protein>
    <recommendedName>
        <fullName evidence="7">Flagellar protein</fullName>
    </recommendedName>
</protein>